<dbReference type="AlphaFoldDB" id="A0A218P0U4"/>
<evidence type="ECO:0000256" key="1">
    <source>
        <dbReference type="SAM" id="Phobius"/>
    </source>
</evidence>
<reference evidence="2 3" key="1">
    <citation type="submission" date="2016-03" db="EMBL/GenBank/DDBJ databases">
        <title>Complete genome sequence of Thermococcus celer.</title>
        <authorList>
            <person name="Oger P.M."/>
        </authorList>
    </citation>
    <scope>NUCLEOTIDE SEQUENCE [LARGE SCALE GENOMIC DNA]</scope>
    <source>
        <strain evidence="2 3">Vu 13</strain>
    </source>
</reference>
<keyword evidence="1" id="KW-0472">Membrane</keyword>
<feature type="transmembrane region" description="Helical" evidence="1">
    <location>
        <begin position="90"/>
        <end position="108"/>
    </location>
</feature>
<dbReference type="KEGG" id="tce:A3L02_02680"/>
<keyword evidence="1" id="KW-1133">Transmembrane helix</keyword>
<feature type="transmembrane region" description="Helical" evidence="1">
    <location>
        <begin position="162"/>
        <end position="187"/>
    </location>
</feature>
<organism evidence="2 3">
    <name type="scientific">Thermococcus celer Vu 13 = JCM 8558</name>
    <dbReference type="NCBI Taxonomy" id="1293037"/>
    <lineage>
        <taxon>Archaea</taxon>
        <taxon>Methanobacteriati</taxon>
        <taxon>Methanobacteriota</taxon>
        <taxon>Thermococci</taxon>
        <taxon>Thermococcales</taxon>
        <taxon>Thermococcaceae</taxon>
        <taxon>Thermococcus</taxon>
    </lineage>
</organism>
<protein>
    <submittedName>
        <fullName evidence="2">Uncharacterized protein</fullName>
    </submittedName>
</protein>
<evidence type="ECO:0000313" key="2">
    <source>
        <dbReference type="EMBL" id="ASI98550.1"/>
    </source>
</evidence>
<proteinExistence type="predicted"/>
<gene>
    <name evidence="2" type="ORF">A3L02_02680</name>
</gene>
<keyword evidence="3" id="KW-1185">Reference proteome</keyword>
<keyword evidence="1" id="KW-0812">Transmembrane</keyword>
<sequence>MVPVKRFMAFFLSTLLMAPLVMAEGEGELEAGYGGLTALGVGLIAVGVVYYSLTKRKLLIVHKKSSEWGFEIRPAHPYVTVFGPVYPITIHHFLTITGTLLAFVHFLSSPTYSGLRGGTGLGMAILLILLNLSGFFGRYVYGRILIAAKKHDRRKARRFVGLLGYWKTVHTALAVLFAILLAVHLAIGD</sequence>
<dbReference type="Proteomes" id="UP000197156">
    <property type="component" value="Chromosome"/>
</dbReference>
<accession>A0A218P0U4</accession>
<name>A0A218P0U4_THECE</name>
<evidence type="ECO:0000313" key="3">
    <source>
        <dbReference type="Proteomes" id="UP000197156"/>
    </source>
</evidence>
<dbReference type="EMBL" id="CP014854">
    <property type="protein sequence ID" value="ASI98550.1"/>
    <property type="molecule type" value="Genomic_DNA"/>
</dbReference>
<feature type="transmembrane region" description="Helical" evidence="1">
    <location>
        <begin position="120"/>
        <end position="141"/>
    </location>
</feature>
<feature type="transmembrane region" description="Helical" evidence="1">
    <location>
        <begin position="33"/>
        <end position="53"/>
    </location>
</feature>